<dbReference type="Pfam" id="PF20138">
    <property type="entry name" value="DUF6528"/>
    <property type="match status" value="1"/>
</dbReference>
<accession>A0A517NVH0</accession>
<organism evidence="1 2">
    <name type="scientific">Stieleria marina</name>
    <dbReference type="NCBI Taxonomy" id="1930275"/>
    <lineage>
        <taxon>Bacteria</taxon>
        <taxon>Pseudomonadati</taxon>
        <taxon>Planctomycetota</taxon>
        <taxon>Planctomycetia</taxon>
        <taxon>Pirellulales</taxon>
        <taxon>Pirellulaceae</taxon>
        <taxon>Stieleria</taxon>
    </lineage>
</organism>
<proteinExistence type="predicted"/>
<dbReference type="RefSeq" id="WP_145418900.1">
    <property type="nucleotide sequence ID" value="NZ_CP036526.1"/>
</dbReference>
<protein>
    <submittedName>
        <fullName evidence="1">Uncharacterized protein</fullName>
    </submittedName>
</protein>
<reference evidence="1 2" key="1">
    <citation type="submission" date="2019-02" db="EMBL/GenBank/DDBJ databases">
        <title>Deep-cultivation of Planctomycetes and their phenomic and genomic characterization uncovers novel biology.</title>
        <authorList>
            <person name="Wiegand S."/>
            <person name="Jogler M."/>
            <person name="Boedeker C."/>
            <person name="Pinto D."/>
            <person name="Vollmers J."/>
            <person name="Rivas-Marin E."/>
            <person name="Kohn T."/>
            <person name="Peeters S.H."/>
            <person name="Heuer A."/>
            <person name="Rast P."/>
            <person name="Oberbeckmann S."/>
            <person name="Bunk B."/>
            <person name="Jeske O."/>
            <person name="Meyerdierks A."/>
            <person name="Storesund J.E."/>
            <person name="Kallscheuer N."/>
            <person name="Luecker S."/>
            <person name="Lage O.M."/>
            <person name="Pohl T."/>
            <person name="Merkel B.J."/>
            <person name="Hornburger P."/>
            <person name="Mueller R.-W."/>
            <person name="Bruemmer F."/>
            <person name="Labrenz M."/>
            <person name="Spormann A.M."/>
            <person name="Op den Camp H."/>
            <person name="Overmann J."/>
            <person name="Amann R."/>
            <person name="Jetten M.S.M."/>
            <person name="Mascher T."/>
            <person name="Medema M.H."/>
            <person name="Devos D.P."/>
            <person name="Kaster A.-K."/>
            <person name="Ovreas L."/>
            <person name="Rohde M."/>
            <person name="Galperin M.Y."/>
            <person name="Jogler C."/>
        </authorList>
    </citation>
    <scope>NUCLEOTIDE SEQUENCE [LARGE SCALE GENOMIC DNA]</scope>
    <source>
        <strain evidence="1 2">K23_9</strain>
    </source>
</reference>
<name>A0A517NVH0_9BACT</name>
<dbReference type="InterPro" id="IPR045383">
    <property type="entry name" value="DUF6528"/>
</dbReference>
<dbReference type="Proteomes" id="UP000319817">
    <property type="component" value="Chromosome"/>
</dbReference>
<dbReference type="SUPFAM" id="SSF75011">
    <property type="entry name" value="3-carboxy-cis,cis-mucoante lactonizing enzyme"/>
    <property type="match status" value="1"/>
</dbReference>
<evidence type="ECO:0000313" key="2">
    <source>
        <dbReference type="Proteomes" id="UP000319817"/>
    </source>
</evidence>
<dbReference type="OrthoDB" id="1007317at2"/>
<keyword evidence="2" id="KW-1185">Reference proteome</keyword>
<sequence>MMTSIRIFISAAFVFALICHDLYAVSPDAAKIICCGAEKVFVVDPAKPSQDLWSWTASDSPSIPEAFRSRFRSTDDCKPYENDLMLITSSSRGVALIERTTKRCVFLAEVANAHSACLLPDHQIAVAASTSGDAVEFFSQNDSARPAVAVFKIPLRGAHGTVWDAAGTRLWALGTDELLEIKPQGKAASPVWVVAERHPLPSSGGHDLSPAHDGKNLFVTTNTQVLQFDTTDKTFTVVAGFGSGKKIKSVDVHPISKRIVFHQALADEWWSHSIRFKDAPPITLADERLYKIRWDVPAKKP</sequence>
<dbReference type="EMBL" id="CP036526">
    <property type="protein sequence ID" value="QDT11109.1"/>
    <property type="molecule type" value="Genomic_DNA"/>
</dbReference>
<dbReference type="AlphaFoldDB" id="A0A517NVH0"/>
<gene>
    <name evidence="1" type="ORF">K239x_31030</name>
</gene>
<evidence type="ECO:0000313" key="1">
    <source>
        <dbReference type="EMBL" id="QDT11109.1"/>
    </source>
</evidence>